<keyword evidence="7" id="KW-1185">Reference proteome</keyword>
<keyword evidence="3" id="KW-0732">Signal</keyword>
<evidence type="ECO:0000313" key="6">
    <source>
        <dbReference type="EMBL" id="SFV31632.1"/>
    </source>
</evidence>
<dbReference type="GO" id="GO:0000155">
    <property type="term" value="F:phosphorelay sensor kinase activity"/>
    <property type="evidence" value="ECO:0007669"/>
    <property type="project" value="InterPro"/>
</dbReference>
<dbReference type="SUPFAM" id="SSF55874">
    <property type="entry name" value="ATPase domain of HSP90 chaperone/DNA topoisomerase II/histidine kinase"/>
    <property type="match status" value="1"/>
</dbReference>
<reference evidence="7" key="1">
    <citation type="submission" date="2016-10" db="EMBL/GenBank/DDBJ databases">
        <authorList>
            <person name="Varghese N."/>
            <person name="Submissions S."/>
        </authorList>
    </citation>
    <scope>NUCLEOTIDE SEQUENCE [LARGE SCALE GENOMIC DNA]</scope>
    <source>
        <strain evidence="7">DSM 14807</strain>
    </source>
</reference>
<keyword evidence="2" id="KW-0472">Membrane</keyword>
<dbReference type="InterPro" id="IPR011622">
    <property type="entry name" value="7TMR_DISM_rcpt_extracell_dom2"/>
</dbReference>
<evidence type="ECO:0000313" key="7">
    <source>
        <dbReference type="Proteomes" id="UP000199537"/>
    </source>
</evidence>
<dbReference type="Gene3D" id="2.60.40.2380">
    <property type="match status" value="1"/>
</dbReference>
<evidence type="ECO:0000259" key="5">
    <source>
        <dbReference type="Pfam" id="PF07696"/>
    </source>
</evidence>
<evidence type="ECO:0000256" key="2">
    <source>
        <dbReference type="SAM" id="Phobius"/>
    </source>
</evidence>
<dbReference type="GO" id="GO:0016020">
    <property type="term" value="C:membrane"/>
    <property type="evidence" value="ECO:0007669"/>
    <property type="project" value="InterPro"/>
</dbReference>
<evidence type="ECO:0000256" key="3">
    <source>
        <dbReference type="SAM" id="SignalP"/>
    </source>
</evidence>
<feature type="transmembrane region" description="Helical" evidence="2">
    <location>
        <begin position="304"/>
        <end position="324"/>
    </location>
</feature>
<feature type="transmembrane region" description="Helical" evidence="2">
    <location>
        <begin position="330"/>
        <end position="352"/>
    </location>
</feature>
<dbReference type="OrthoDB" id="607947at2"/>
<feature type="chain" id="PRO_5011516682" evidence="3">
    <location>
        <begin position="27"/>
        <end position="699"/>
    </location>
</feature>
<accession>A0A1I7NAC2</accession>
<dbReference type="Gene3D" id="3.30.565.10">
    <property type="entry name" value="Histidine kinase-like ATPase, C-terminal domain"/>
    <property type="match status" value="1"/>
</dbReference>
<dbReference type="Proteomes" id="UP000199537">
    <property type="component" value="Unassembled WGS sequence"/>
</dbReference>
<dbReference type="STRING" id="1393122.SAMN05660895_1131"/>
<dbReference type="InterPro" id="IPR050640">
    <property type="entry name" value="Bact_2-comp_sensor_kinase"/>
</dbReference>
<gene>
    <name evidence="6" type="ORF">SAMN05660895_1131</name>
</gene>
<keyword evidence="2" id="KW-1133">Transmembrane helix</keyword>
<dbReference type="EMBL" id="FPCJ01000001">
    <property type="protein sequence ID" value="SFV31632.1"/>
    <property type="molecule type" value="Genomic_DNA"/>
</dbReference>
<feature type="transmembrane region" description="Helical" evidence="2">
    <location>
        <begin position="232"/>
        <end position="249"/>
    </location>
</feature>
<feature type="transmembrane region" description="Helical" evidence="2">
    <location>
        <begin position="206"/>
        <end position="225"/>
    </location>
</feature>
<feature type="coiled-coil region" evidence="1">
    <location>
        <begin position="430"/>
        <end position="501"/>
    </location>
</feature>
<organism evidence="6 7">
    <name type="scientific">Thermoflavifilum thermophilum</name>
    <dbReference type="NCBI Taxonomy" id="1393122"/>
    <lineage>
        <taxon>Bacteria</taxon>
        <taxon>Pseudomonadati</taxon>
        <taxon>Bacteroidota</taxon>
        <taxon>Chitinophagia</taxon>
        <taxon>Chitinophagales</taxon>
        <taxon>Chitinophagaceae</taxon>
        <taxon>Thermoflavifilum</taxon>
    </lineage>
</organism>
<keyword evidence="2" id="KW-0812">Transmembrane</keyword>
<evidence type="ECO:0000256" key="1">
    <source>
        <dbReference type="SAM" id="Coils"/>
    </source>
</evidence>
<dbReference type="InterPro" id="IPR036890">
    <property type="entry name" value="HATPase_C_sf"/>
</dbReference>
<feature type="signal peptide" evidence="3">
    <location>
        <begin position="1"/>
        <end position="26"/>
    </location>
</feature>
<evidence type="ECO:0000259" key="4">
    <source>
        <dbReference type="Pfam" id="PF06580"/>
    </source>
</evidence>
<sequence>MKYFILKKRKILLLCLLSALWLPVKAGTTETFQADTFVLSESLPDRVVDIRSYTSILNDPKGAYSIEKIIHQYFLSPSNFHDLPWINSSVHDFWLKITIFNPGVQRDDIYWYVGYPDHAYFYSQQPDGSYGLTASAGLMEKGSGWNKWNRFAFLLHLPANTTSVFYLHIINKYDIENPLYSKLYPADAWNAFALQQNLLFTPLSRWVFFIAGLLTLIGVLAFIGYKRSHESIYVWVSVFSFAVMLYLFAQLGAYPFQFSLFAFWPVVQYVLYISGPVVCFYLPFAGLCKYMADMNLSSKKLQRIFQYVFIFISAIIILQAIFIATRHFHAARMIYILFFYFSLLPTVAFLWWLHPHRKNKSIQYFLIGSWILILTGVICFHAGILFTASLPSYGMNAFSLKILMIGSVASMLCFLMSAAHHEKKVQIKTIIRQQQLIQKMSEQIQTLNNELQQQVEFNVKKKQQIESIEKELYELRRMKLEAEYQLKLNELELKAIRAQMNPHFIFNCLNSIQLFIMQKHDELAQEYLSDFSLLIRQTLEMSRLNFVSLEEEIQYLQTYLRLEKMRFEERMDYEIRIDPKIDPDRTEIPTMLLQPYVENAVKHGINHPRHKGKILIHFEDKNDILVCSIEDNGMGIKRTRELGMDNFRKHLMAGMELSKMRAEWINKIFHTEIRIEVIDKEEKYGDMSGTLVRIWVPQT</sequence>
<dbReference type="PANTHER" id="PTHR34220">
    <property type="entry name" value="SENSOR HISTIDINE KINASE YPDA"/>
    <property type="match status" value="1"/>
</dbReference>
<dbReference type="AlphaFoldDB" id="A0A1I7NAC2"/>
<dbReference type="Pfam" id="PF06580">
    <property type="entry name" value="His_kinase"/>
    <property type="match status" value="1"/>
</dbReference>
<feature type="domain" description="Signal transduction histidine kinase internal region" evidence="4">
    <location>
        <begin position="492"/>
        <end position="570"/>
    </location>
</feature>
<feature type="transmembrane region" description="Helical" evidence="2">
    <location>
        <begin position="364"/>
        <end position="386"/>
    </location>
</feature>
<feature type="domain" description="7TM-DISM receptor extracellular" evidence="5">
    <location>
        <begin position="53"/>
        <end position="179"/>
    </location>
</feature>
<protein>
    <submittedName>
        <fullName evidence="6">7TMR-DISM extracellular 2</fullName>
    </submittedName>
</protein>
<proteinExistence type="predicted"/>
<feature type="transmembrane region" description="Helical" evidence="2">
    <location>
        <begin position="269"/>
        <end position="292"/>
    </location>
</feature>
<keyword evidence="1" id="KW-0175">Coiled coil</keyword>
<feature type="transmembrane region" description="Helical" evidence="2">
    <location>
        <begin position="398"/>
        <end position="419"/>
    </location>
</feature>
<dbReference type="Pfam" id="PF07696">
    <property type="entry name" value="7TMR-DISMED2"/>
    <property type="match status" value="1"/>
</dbReference>
<name>A0A1I7NAC2_9BACT</name>
<dbReference type="PANTHER" id="PTHR34220:SF7">
    <property type="entry name" value="SENSOR HISTIDINE KINASE YPDA"/>
    <property type="match status" value="1"/>
</dbReference>
<dbReference type="InterPro" id="IPR010559">
    <property type="entry name" value="Sig_transdc_His_kin_internal"/>
</dbReference>